<name>A0A078B2X5_STYLE</name>
<dbReference type="OrthoDB" id="6513042at2759"/>
<evidence type="ECO:0000313" key="7">
    <source>
        <dbReference type="EMBL" id="CDW88819.1"/>
    </source>
</evidence>
<evidence type="ECO:0000256" key="3">
    <source>
        <dbReference type="ARBA" id="ARBA00022806"/>
    </source>
</evidence>
<evidence type="ECO:0000259" key="6">
    <source>
        <dbReference type="PROSITE" id="PS51192"/>
    </source>
</evidence>
<evidence type="ECO:0000313" key="8">
    <source>
        <dbReference type="Proteomes" id="UP000039865"/>
    </source>
</evidence>
<dbReference type="PANTHER" id="PTHR43788:SF8">
    <property type="entry name" value="DNA-BINDING PROTEIN SMUBP-2"/>
    <property type="match status" value="1"/>
</dbReference>
<keyword evidence="4" id="KW-0067">ATP-binding</keyword>
<organism evidence="7 8">
    <name type="scientific">Stylonychia lemnae</name>
    <name type="common">Ciliate</name>
    <dbReference type="NCBI Taxonomy" id="5949"/>
    <lineage>
        <taxon>Eukaryota</taxon>
        <taxon>Sar</taxon>
        <taxon>Alveolata</taxon>
        <taxon>Ciliophora</taxon>
        <taxon>Intramacronucleata</taxon>
        <taxon>Spirotrichea</taxon>
        <taxon>Stichotrichia</taxon>
        <taxon>Sporadotrichida</taxon>
        <taxon>Oxytrichidae</taxon>
        <taxon>Stylonychinae</taxon>
        <taxon>Stylonychia</taxon>
    </lineage>
</organism>
<proteinExistence type="predicted"/>
<gene>
    <name evidence="7" type="primary">Contig5275.g5653</name>
    <name evidence="7" type="ORF">STYLEM_17944</name>
</gene>
<keyword evidence="2" id="KW-0378">Hydrolase</keyword>
<dbReference type="InterPro" id="IPR014001">
    <property type="entry name" value="Helicase_ATP-bd"/>
</dbReference>
<dbReference type="GO" id="GO:0004519">
    <property type="term" value="F:endonuclease activity"/>
    <property type="evidence" value="ECO:0007669"/>
    <property type="project" value="UniProtKB-KW"/>
</dbReference>
<reference evidence="7 8" key="1">
    <citation type="submission" date="2014-06" db="EMBL/GenBank/DDBJ databases">
        <authorList>
            <person name="Swart Estienne"/>
        </authorList>
    </citation>
    <scope>NUCLEOTIDE SEQUENCE [LARGE SCALE GENOMIC DNA]</scope>
    <source>
        <strain evidence="7 8">130c</strain>
    </source>
</reference>
<dbReference type="GO" id="GO:0003677">
    <property type="term" value="F:DNA binding"/>
    <property type="evidence" value="ECO:0007669"/>
    <property type="project" value="InterPro"/>
</dbReference>
<dbReference type="SUPFAM" id="SSF52540">
    <property type="entry name" value="P-loop containing nucleoside triphosphate hydrolases"/>
    <property type="match status" value="1"/>
</dbReference>
<dbReference type="Pfam" id="PF13087">
    <property type="entry name" value="AAA_12"/>
    <property type="match status" value="1"/>
</dbReference>
<dbReference type="InterPro" id="IPR027417">
    <property type="entry name" value="P-loop_NTPase"/>
</dbReference>
<accession>A0A078B2X5</accession>
<protein>
    <submittedName>
        <fullName evidence="7">Splicing endonuclease positive effector</fullName>
    </submittedName>
</protein>
<feature type="compositionally biased region" description="Basic and acidic residues" evidence="5">
    <location>
        <begin position="1013"/>
        <end position="1022"/>
    </location>
</feature>
<dbReference type="PROSITE" id="PS51192">
    <property type="entry name" value="HELICASE_ATP_BIND_1"/>
    <property type="match status" value="1"/>
</dbReference>
<feature type="compositionally biased region" description="Polar residues" evidence="5">
    <location>
        <begin position="938"/>
        <end position="950"/>
    </location>
</feature>
<dbReference type="InterPro" id="IPR041679">
    <property type="entry name" value="DNA2/NAM7-like_C"/>
</dbReference>
<dbReference type="Gene3D" id="3.40.50.300">
    <property type="entry name" value="P-loop containing nucleotide triphosphate hydrolases"/>
    <property type="match status" value="2"/>
</dbReference>
<dbReference type="Proteomes" id="UP000039865">
    <property type="component" value="Unassembled WGS sequence"/>
</dbReference>
<feature type="region of interest" description="Disordered" evidence="5">
    <location>
        <begin position="860"/>
        <end position="953"/>
    </location>
</feature>
<dbReference type="InterPro" id="IPR050534">
    <property type="entry name" value="Coronavir_polyprotein_1ab"/>
</dbReference>
<keyword evidence="7" id="KW-0255">Endonuclease</keyword>
<evidence type="ECO:0000256" key="4">
    <source>
        <dbReference type="ARBA" id="ARBA00022840"/>
    </source>
</evidence>
<feature type="region of interest" description="Disordered" evidence="5">
    <location>
        <begin position="966"/>
        <end position="1022"/>
    </location>
</feature>
<evidence type="ECO:0000256" key="1">
    <source>
        <dbReference type="ARBA" id="ARBA00022741"/>
    </source>
</evidence>
<feature type="compositionally biased region" description="Basic and acidic residues" evidence="5">
    <location>
        <begin position="860"/>
        <end position="884"/>
    </location>
</feature>
<dbReference type="GO" id="GO:0005524">
    <property type="term" value="F:ATP binding"/>
    <property type="evidence" value="ECO:0007669"/>
    <property type="project" value="UniProtKB-KW"/>
</dbReference>
<dbReference type="AlphaFoldDB" id="A0A078B2X5"/>
<dbReference type="InParanoid" id="A0A078B2X5"/>
<feature type="compositionally biased region" description="Basic and acidic residues" evidence="5">
    <location>
        <begin position="896"/>
        <end position="936"/>
    </location>
</feature>
<dbReference type="GO" id="GO:0043139">
    <property type="term" value="F:5'-3' DNA helicase activity"/>
    <property type="evidence" value="ECO:0007669"/>
    <property type="project" value="TreeGrafter"/>
</dbReference>
<keyword evidence="7" id="KW-0540">Nuclease</keyword>
<evidence type="ECO:0000256" key="2">
    <source>
        <dbReference type="ARBA" id="ARBA00022801"/>
    </source>
</evidence>
<keyword evidence="8" id="KW-1185">Reference proteome</keyword>
<keyword evidence="1" id="KW-0547">Nucleotide-binding</keyword>
<dbReference type="PANTHER" id="PTHR43788">
    <property type="entry name" value="DNA2/NAM7 HELICASE FAMILY MEMBER"/>
    <property type="match status" value="1"/>
</dbReference>
<sequence length="1022" mass="118724">MQQEEQSDKVSNLNSDVYIPSATLIFTQQDSSTASKLKPYFMTNYPPTDSQYNKIANDLEGYQGQFHKACEDSLKISESRSTDDESKININPELQEQFEELRQSISSDYKVTPSLDLGTYTSVLPSNIPSLLSESYGQDFKDEDTFQLVTDSERVQVFIERLLSLELLKNLQNPLQVRMLKPVTSSIDGDIEAYRRTWSALIEYEAFSKISSPHVKIARESMIEFQSGKKLSFMLNSDEKILIPVIPTNECVSQVEPDISQVCLYDKFISQIQLCDVFILSSQPIEINPKVETLLQLIEFVQTQLYNQGKFILSIVHQVTNIQKYHDQANSNFVLKISRSNIQFVKTLAARSQINGEVSFYTYFINGLLKDCQQLQMLDLIDDKNKIFKFILAPRRARQRAQLNPFDKVQGQMEIAIQNATIDRKLTPYQNELLLKYINQQKESMILINGAPGSGKTFCGLNIACLKLFASSKSKILFLVPNNEAMLNIVKLIYSDSIQKGQLVETSTEPHKIDPLYIMKKIFEDSSFIIATFDFLNQSNLNFLLPNLSTLIVDDAQSLIEPQLLLSQKMNLGQMILLGCEEYPRGHCFSTNLMQSQFNKSTMERLIEQDYPYLKVRGQLRFNHLMCQILNKLFYKQNPMNASRRDIVESQFVLKNFMRRVIMFDLQYLKELKQESFRSDFDEINFTTHLIGDLTKVVSEVEGVDASSYEVRNQHAFSKIKRSIGVIVPFERLIPTFKILFEPVKQRLGLDKEDDIFIGTTEMFRGVEKEIIIVTSLRNSVVDGLGSLEEPNMIKLAMTRAKSFFWVIGSSPCFISNQQWREFLMATKLVSIGQYNNYIPFEHHRDWAHPRMLQMLRSFIRKERSPRGSPRNKNDRSPRRDRGNNNESIRLTKHRDRTDIDGQDRSFSKNRNEGRNSRNMRQNRDNNNRSRTRDYSRGGNQNRNPSQQMRGLSFQDRLQIIVNEKRGGGAQRQAVREQERMQREREERRNKYKPTERDWEEVEGGNTQVRNYNNEEQKNDFW</sequence>
<dbReference type="Pfam" id="PF04851">
    <property type="entry name" value="ResIII"/>
    <property type="match status" value="1"/>
</dbReference>
<keyword evidence="3" id="KW-0347">Helicase</keyword>
<evidence type="ECO:0000256" key="5">
    <source>
        <dbReference type="SAM" id="MobiDB-lite"/>
    </source>
</evidence>
<feature type="compositionally biased region" description="Basic and acidic residues" evidence="5">
    <location>
        <begin position="974"/>
        <end position="997"/>
    </location>
</feature>
<feature type="domain" description="Helicase ATP-binding" evidence="6">
    <location>
        <begin position="437"/>
        <end position="567"/>
    </location>
</feature>
<dbReference type="GO" id="GO:0016787">
    <property type="term" value="F:hydrolase activity"/>
    <property type="evidence" value="ECO:0007669"/>
    <property type="project" value="UniProtKB-KW"/>
</dbReference>
<dbReference type="EMBL" id="CCKQ01016925">
    <property type="protein sequence ID" value="CDW88819.1"/>
    <property type="molecule type" value="Genomic_DNA"/>
</dbReference>
<dbReference type="SMART" id="SM00487">
    <property type="entry name" value="DEXDc"/>
    <property type="match status" value="1"/>
</dbReference>
<dbReference type="InterPro" id="IPR006935">
    <property type="entry name" value="Helicase/UvrB_N"/>
</dbReference>